<name>A0A9P1J1N4_9PELO</name>
<protein>
    <submittedName>
        <fullName evidence="1">Uncharacterized protein</fullName>
    </submittedName>
</protein>
<dbReference type="Proteomes" id="UP001152747">
    <property type="component" value="Unassembled WGS sequence"/>
</dbReference>
<evidence type="ECO:0000313" key="2">
    <source>
        <dbReference type="Proteomes" id="UP001152747"/>
    </source>
</evidence>
<comment type="caution">
    <text evidence="1">The sequence shown here is derived from an EMBL/GenBank/DDBJ whole genome shotgun (WGS) entry which is preliminary data.</text>
</comment>
<sequence length="124" mass="14555">MHTHVHFFYCHSINSYSFSKRFSVFLYKIMKQSEKLSFFQSVVEDIPNILKNAKKHHMFFKSMEIIMRILGTLQCLDEAGIFINHVRTIDLLYVEIVSHLSTMEYVVEFEQQCPTSEPATPADT</sequence>
<dbReference type="AlphaFoldDB" id="A0A9P1J1N4"/>
<accession>A0A9P1J1N4</accession>
<organism evidence="1 2">
    <name type="scientific">Caenorhabditis angaria</name>
    <dbReference type="NCBI Taxonomy" id="860376"/>
    <lineage>
        <taxon>Eukaryota</taxon>
        <taxon>Metazoa</taxon>
        <taxon>Ecdysozoa</taxon>
        <taxon>Nematoda</taxon>
        <taxon>Chromadorea</taxon>
        <taxon>Rhabditida</taxon>
        <taxon>Rhabditina</taxon>
        <taxon>Rhabditomorpha</taxon>
        <taxon>Rhabditoidea</taxon>
        <taxon>Rhabditidae</taxon>
        <taxon>Peloderinae</taxon>
        <taxon>Caenorhabditis</taxon>
    </lineage>
</organism>
<keyword evidence="2" id="KW-1185">Reference proteome</keyword>
<dbReference type="EMBL" id="CANHGI010000006">
    <property type="protein sequence ID" value="CAI5455015.1"/>
    <property type="molecule type" value="Genomic_DNA"/>
</dbReference>
<reference evidence="1" key="1">
    <citation type="submission" date="2022-11" db="EMBL/GenBank/DDBJ databases">
        <authorList>
            <person name="Kikuchi T."/>
        </authorList>
    </citation>
    <scope>NUCLEOTIDE SEQUENCE</scope>
    <source>
        <strain evidence="1">PS1010</strain>
    </source>
</reference>
<evidence type="ECO:0000313" key="1">
    <source>
        <dbReference type="EMBL" id="CAI5455015.1"/>
    </source>
</evidence>
<gene>
    <name evidence="1" type="ORF">CAMP_LOCUS17652</name>
</gene>
<proteinExistence type="predicted"/>